<dbReference type="PANTHER" id="PTHR42659:SF2">
    <property type="entry name" value="XANTHINE DEHYDROGENASE SUBUNIT C-RELATED"/>
    <property type="match status" value="1"/>
</dbReference>
<dbReference type="GO" id="GO:0071949">
    <property type="term" value="F:FAD binding"/>
    <property type="evidence" value="ECO:0007669"/>
    <property type="project" value="InterPro"/>
</dbReference>
<accession>A0A4P6ET06</accession>
<evidence type="ECO:0000259" key="4">
    <source>
        <dbReference type="PROSITE" id="PS51387"/>
    </source>
</evidence>
<reference evidence="5 6" key="1">
    <citation type="submission" date="2019-01" db="EMBL/GenBank/DDBJ databases">
        <title>Genome sequencing of strain FW100M-2.</title>
        <authorList>
            <person name="Heo J."/>
            <person name="Kim S.-J."/>
            <person name="Kim J.-S."/>
            <person name="Hong S.-B."/>
            <person name="Kwon S.-W."/>
        </authorList>
    </citation>
    <scope>NUCLEOTIDE SEQUENCE [LARGE SCALE GENOMIC DNA]</scope>
    <source>
        <strain evidence="5 6">FW100M-2</strain>
    </source>
</reference>
<keyword evidence="3" id="KW-0560">Oxidoreductase</keyword>
<dbReference type="PROSITE" id="PS51387">
    <property type="entry name" value="FAD_PCMH"/>
    <property type="match status" value="1"/>
</dbReference>
<dbReference type="SUPFAM" id="SSF56176">
    <property type="entry name" value="FAD-binding/transporter-associated domain-like"/>
    <property type="match status" value="1"/>
</dbReference>
<dbReference type="InterPro" id="IPR002346">
    <property type="entry name" value="Mopterin_DH_FAD-bd"/>
</dbReference>
<feature type="domain" description="FAD-binding PCMH-type" evidence="4">
    <location>
        <begin position="7"/>
        <end position="177"/>
    </location>
</feature>
<dbReference type="InterPro" id="IPR016167">
    <property type="entry name" value="FAD-bd_PCMH_sub1"/>
</dbReference>
<dbReference type="Gene3D" id="3.30.43.10">
    <property type="entry name" value="Uridine Diphospho-n-acetylenolpyruvylglucosamine Reductase, domain 2"/>
    <property type="match status" value="1"/>
</dbReference>
<evidence type="ECO:0000313" key="6">
    <source>
        <dbReference type="Proteomes" id="UP000293568"/>
    </source>
</evidence>
<evidence type="ECO:0000256" key="3">
    <source>
        <dbReference type="ARBA" id="ARBA00023002"/>
    </source>
</evidence>
<organism evidence="5 6">
    <name type="scientific">Paenibacillus protaetiae</name>
    <dbReference type="NCBI Taxonomy" id="2509456"/>
    <lineage>
        <taxon>Bacteria</taxon>
        <taxon>Bacillati</taxon>
        <taxon>Bacillota</taxon>
        <taxon>Bacilli</taxon>
        <taxon>Bacillales</taxon>
        <taxon>Paenibacillaceae</taxon>
        <taxon>Paenibacillus</taxon>
    </lineage>
</organism>
<gene>
    <name evidence="5" type="ORF">ET464_04290</name>
</gene>
<dbReference type="InterPro" id="IPR036318">
    <property type="entry name" value="FAD-bd_PCMH-like_sf"/>
</dbReference>
<dbReference type="Proteomes" id="UP000293568">
    <property type="component" value="Chromosome"/>
</dbReference>
<dbReference type="PANTHER" id="PTHR42659">
    <property type="entry name" value="XANTHINE DEHYDROGENASE SUBUNIT C-RELATED"/>
    <property type="match status" value="1"/>
</dbReference>
<dbReference type="KEGG" id="pprt:ET464_04290"/>
<dbReference type="Pfam" id="PF00941">
    <property type="entry name" value="FAD_binding_5"/>
    <property type="match status" value="1"/>
</dbReference>
<evidence type="ECO:0000256" key="1">
    <source>
        <dbReference type="ARBA" id="ARBA00022630"/>
    </source>
</evidence>
<dbReference type="EMBL" id="CP035492">
    <property type="protein sequence ID" value="QAY65716.1"/>
    <property type="molecule type" value="Genomic_DNA"/>
</dbReference>
<sequence>MAMSLQEREHSSFVIQPATAEEAAKLLQSLEGEAAIVAGGTLLRTHWEAGTAAIPRYMIDLGGLPGITGITNSDSGLMIGAMTPLSVCRASSLIQNAFPLLTEACRSIAAPSIRNLATLGGNIVSAIGDAIPALLVYEAVLCWHDGMQEQRELLADWLRQPRKGRILLRVELPFSYTEEMNSNMKRFTAFHKIGRREAFTPSVVTAAVDGWLDTSTGCWGKFALRLAGAKRQRPGWKRSNSCCRGTRLEQHCFPKCTPKFCMNLSR</sequence>
<name>A0A4P6ET06_9BACL</name>
<protein>
    <recommendedName>
        <fullName evidence="4">FAD-binding PCMH-type domain-containing protein</fullName>
    </recommendedName>
</protein>
<dbReference type="InterPro" id="IPR051312">
    <property type="entry name" value="Diverse_Substr_Oxidored"/>
</dbReference>
<keyword evidence="2" id="KW-0274">FAD</keyword>
<keyword evidence="6" id="KW-1185">Reference proteome</keyword>
<dbReference type="OrthoDB" id="9774454at2"/>
<evidence type="ECO:0000313" key="5">
    <source>
        <dbReference type="EMBL" id="QAY65716.1"/>
    </source>
</evidence>
<dbReference type="AlphaFoldDB" id="A0A4P6ET06"/>
<dbReference type="InterPro" id="IPR016169">
    <property type="entry name" value="FAD-bd_PCMH_sub2"/>
</dbReference>
<proteinExistence type="predicted"/>
<dbReference type="GO" id="GO:0016491">
    <property type="term" value="F:oxidoreductase activity"/>
    <property type="evidence" value="ECO:0007669"/>
    <property type="project" value="UniProtKB-KW"/>
</dbReference>
<evidence type="ECO:0000256" key="2">
    <source>
        <dbReference type="ARBA" id="ARBA00022827"/>
    </source>
</evidence>
<keyword evidence="1" id="KW-0285">Flavoprotein</keyword>
<dbReference type="InterPro" id="IPR016166">
    <property type="entry name" value="FAD-bd_PCMH"/>
</dbReference>
<dbReference type="Gene3D" id="3.30.465.10">
    <property type="match status" value="1"/>
</dbReference>